<dbReference type="InterPro" id="IPR002110">
    <property type="entry name" value="Ankyrin_rpt"/>
</dbReference>
<organism evidence="1">
    <name type="scientific">viral metagenome</name>
    <dbReference type="NCBI Taxonomy" id="1070528"/>
    <lineage>
        <taxon>unclassified sequences</taxon>
        <taxon>metagenomes</taxon>
        <taxon>organismal metagenomes</taxon>
    </lineage>
</organism>
<accession>A0A6C0JSH7</accession>
<proteinExistence type="predicted"/>
<dbReference type="Gene3D" id="1.25.40.20">
    <property type="entry name" value="Ankyrin repeat-containing domain"/>
    <property type="match status" value="1"/>
</dbReference>
<dbReference type="SUPFAM" id="SSF48403">
    <property type="entry name" value="Ankyrin repeat"/>
    <property type="match status" value="1"/>
</dbReference>
<sequence length="133" mass="15251">MTSRTIIQQFLDACDNNDMVVVRKLITYVDPACNDNLAIEWACENGYLELTRFLLSFPSVDPSTDNNRPIRIASRFGHTEVVRLLLTDQRVDPSAKNNQALEWAKLYNQPAVVDLLTEYQFRLDGPEYTRGIL</sequence>
<dbReference type="EMBL" id="MN740697">
    <property type="protein sequence ID" value="QHU08519.1"/>
    <property type="molecule type" value="Genomic_DNA"/>
</dbReference>
<reference evidence="1" key="1">
    <citation type="journal article" date="2020" name="Nature">
        <title>Giant virus diversity and host interactions through global metagenomics.</title>
        <authorList>
            <person name="Schulz F."/>
            <person name="Roux S."/>
            <person name="Paez-Espino D."/>
            <person name="Jungbluth S."/>
            <person name="Walsh D.A."/>
            <person name="Denef V.J."/>
            <person name="McMahon K.D."/>
            <person name="Konstantinidis K.T."/>
            <person name="Eloe-Fadrosh E.A."/>
            <person name="Kyrpides N.C."/>
            <person name="Woyke T."/>
        </authorList>
    </citation>
    <scope>NUCLEOTIDE SEQUENCE</scope>
    <source>
        <strain evidence="1">GVMAG-S-1062768-28</strain>
    </source>
</reference>
<dbReference type="AlphaFoldDB" id="A0A6C0JSH7"/>
<evidence type="ECO:0000313" key="1">
    <source>
        <dbReference type="EMBL" id="QHU08519.1"/>
    </source>
</evidence>
<dbReference type="Pfam" id="PF13637">
    <property type="entry name" value="Ank_4"/>
    <property type="match status" value="1"/>
</dbReference>
<name>A0A6C0JSH7_9ZZZZ</name>
<dbReference type="InterPro" id="IPR036770">
    <property type="entry name" value="Ankyrin_rpt-contain_sf"/>
</dbReference>
<protein>
    <submittedName>
        <fullName evidence="1">Uncharacterized protein</fullName>
    </submittedName>
</protein>